<organism evidence="2 3">
    <name type="scientific">Streptomyces naganishii JCM 4654</name>
    <dbReference type="NCBI Taxonomy" id="1306179"/>
    <lineage>
        <taxon>Bacteria</taxon>
        <taxon>Bacillati</taxon>
        <taxon>Actinomycetota</taxon>
        <taxon>Actinomycetes</taxon>
        <taxon>Kitasatosporales</taxon>
        <taxon>Streptomycetaceae</taxon>
        <taxon>Streptomyces</taxon>
    </lineage>
</organism>
<reference evidence="2" key="2">
    <citation type="submission" date="2020-09" db="EMBL/GenBank/DDBJ databases">
        <authorList>
            <person name="Sun Q."/>
            <person name="Ohkuma M."/>
        </authorList>
    </citation>
    <scope>NUCLEOTIDE SEQUENCE</scope>
    <source>
        <strain evidence="2">JCM 4654</strain>
    </source>
</reference>
<feature type="region of interest" description="Disordered" evidence="1">
    <location>
        <begin position="28"/>
        <end position="71"/>
    </location>
</feature>
<gene>
    <name evidence="2" type="ORF">GCM10010508_63230</name>
</gene>
<name>A0A918Y9L8_9ACTN</name>
<reference evidence="2" key="1">
    <citation type="journal article" date="2014" name="Int. J. Syst. Evol. Microbiol.">
        <title>Complete genome sequence of Corynebacterium casei LMG S-19264T (=DSM 44701T), isolated from a smear-ripened cheese.</title>
        <authorList>
            <consortium name="US DOE Joint Genome Institute (JGI-PGF)"/>
            <person name="Walter F."/>
            <person name="Albersmeier A."/>
            <person name="Kalinowski J."/>
            <person name="Ruckert C."/>
        </authorList>
    </citation>
    <scope>NUCLEOTIDE SEQUENCE</scope>
    <source>
        <strain evidence="2">JCM 4654</strain>
    </source>
</reference>
<proteinExistence type="predicted"/>
<evidence type="ECO:0000313" key="3">
    <source>
        <dbReference type="Proteomes" id="UP000608955"/>
    </source>
</evidence>
<comment type="caution">
    <text evidence="2">The sequence shown here is derived from an EMBL/GenBank/DDBJ whole genome shotgun (WGS) entry which is preliminary data.</text>
</comment>
<dbReference type="AlphaFoldDB" id="A0A918Y9L8"/>
<dbReference type="Proteomes" id="UP000608955">
    <property type="component" value="Unassembled WGS sequence"/>
</dbReference>
<dbReference type="EMBL" id="BMVF01000025">
    <property type="protein sequence ID" value="GHD96043.1"/>
    <property type="molecule type" value="Genomic_DNA"/>
</dbReference>
<keyword evidence="3" id="KW-1185">Reference proteome</keyword>
<evidence type="ECO:0000313" key="2">
    <source>
        <dbReference type="EMBL" id="GHD96043.1"/>
    </source>
</evidence>
<accession>A0A918Y9L8</accession>
<sequence>MVARINGELVVWDESRLAFERLQQRLARRGRGGAGVEAGRGERSSFGWDSSPALSGGTRPCEAPNRRNSPTTVVKAFAVPRDG</sequence>
<protein>
    <submittedName>
        <fullName evidence="2">Uncharacterized protein</fullName>
    </submittedName>
</protein>
<evidence type="ECO:0000256" key="1">
    <source>
        <dbReference type="SAM" id="MobiDB-lite"/>
    </source>
</evidence>